<evidence type="ECO:0000259" key="2">
    <source>
        <dbReference type="Pfam" id="PF16976"/>
    </source>
</evidence>
<dbReference type="RefSeq" id="WP_264496728.1">
    <property type="nucleotide sequence ID" value="NZ_CP109947.1"/>
</dbReference>
<accession>A0ABZ2GDG6</accession>
<dbReference type="InterPro" id="IPR017592">
    <property type="entry name" value="Pilus_assmbl_Flp-typ_CpaB"/>
</dbReference>
<evidence type="ECO:0000313" key="3">
    <source>
        <dbReference type="EMBL" id="WWO39280.1"/>
    </source>
</evidence>
<proteinExistence type="predicted"/>
<evidence type="ECO:0000256" key="1">
    <source>
        <dbReference type="SAM" id="MobiDB-lite"/>
    </source>
</evidence>
<evidence type="ECO:0000313" key="4">
    <source>
        <dbReference type="Proteomes" id="UP001379444"/>
    </source>
</evidence>
<reference evidence="3 4" key="1">
    <citation type="journal article" date="2024" name="Front. Plant Sci.">
        <title>Comprehensive phenomic and genomic studies of the species, Pectobacterium cacticida and proposal for reclassification as Alcorniella cacticida comb. nov.</title>
        <authorList>
            <person name="Jonca J."/>
            <person name="Pirhonen M."/>
            <person name="Waleron M.M."/>
            <person name="Gawor J."/>
            <person name="Mrozik A."/>
            <person name="Smoktunowicz M."/>
            <person name="Waleron K."/>
            <person name="Waleron M."/>
        </authorList>
    </citation>
    <scope>NUCLEOTIDE SEQUENCE [LARGE SCALE GENOMIC DNA]</scope>
    <source>
        <strain evidence="3 4">DPMP6</strain>
    </source>
</reference>
<protein>
    <submittedName>
        <fullName evidence="3">Flp pilus assembly protein CpaB</fullName>
    </submittedName>
</protein>
<name>A0ABZ2GDG6_9GAMM</name>
<dbReference type="Pfam" id="PF16976">
    <property type="entry name" value="RcpC"/>
    <property type="match status" value="1"/>
</dbReference>
<dbReference type="Proteomes" id="UP001379444">
    <property type="component" value="Chromosome"/>
</dbReference>
<feature type="region of interest" description="Disordered" evidence="1">
    <location>
        <begin position="282"/>
        <end position="308"/>
    </location>
</feature>
<dbReference type="InterPro" id="IPR031571">
    <property type="entry name" value="RcpC_dom"/>
</dbReference>
<dbReference type="EMBL" id="CP125967">
    <property type="protein sequence ID" value="WWO39280.1"/>
    <property type="molecule type" value="Genomic_DNA"/>
</dbReference>
<feature type="domain" description="Flp pilus assembly protein RcpC/CpaB" evidence="2">
    <location>
        <begin position="124"/>
        <end position="279"/>
    </location>
</feature>
<organism evidence="3 4">
    <name type="scientific">Pectobacterium cacticida</name>
    <dbReference type="NCBI Taxonomy" id="69221"/>
    <lineage>
        <taxon>Bacteria</taxon>
        <taxon>Pseudomonadati</taxon>
        <taxon>Pseudomonadota</taxon>
        <taxon>Gammaproteobacteria</taxon>
        <taxon>Enterobacterales</taxon>
        <taxon>Pectobacteriaceae</taxon>
        <taxon>Pectobacterium</taxon>
    </lineage>
</organism>
<sequence length="344" mass="37157">MKVNSTYLLSGACIVAGIVALAVRSHLASPPPPPPAPVVVKAPEKVQILVARKVLRPGDFIDPSYFDWREPTDEEKPIWREFTFVKNKDRERLQSLLGATVRETVAQGQALTSNVVVQKDDPGFVSAVLHKGMRAISVPTNAVASNAGLVAAGDRVDIILSLRKDEQPELVRGQMPSSWVVPPSMTTISVAKPFLASESIVCDLRVLALNNQTYTDVRPRQDVIAEEQLNAVEKSRLPASAPSRSRSTSYQTVTLEVTPKQAEILAVAKEVGMLHLAIRSASDDTDNTCKPTNDALASAPSAHSGVTSLSQSTDIYNSMSGIPAGRQVKIYRGGQKEVQTFSPR</sequence>
<keyword evidence="4" id="KW-1185">Reference proteome</keyword>
<gene>
    <name evidence="3" type="primary">cpaB</name>
    <name evidence="3" type="ORF">QNA12_04535</name>
</gene>
<dbReference type="NCBIfam" id="TIGR03177">
    <property type="entry name" value="pilus_cpaB"/>
    <property type="match status" value="1"/>
</dbReference>